<dbReference type="RefSeq" id="WP_057976635.1">
    <property type="nucleotide sequence ID" value="NZ_LKHP01000002.1"/>
</dbReference>
<evidence type="ECO:0000256" key="4">
    <source>
        <dbReference type="PIRSR" id="PIRSR003059-2"/>
    </source>
</evidence>
<reference evidence="6 7" key="1">
    <citation type="submission" date="2015-09" db="EMBL/GenBank/DDBJ databases">
        <title>Draft genome sequence of a Caloramator mitchellensis, a moderate thermophile from the Great Artesian Basin of Australia.</title>
        <authorList>
            <person name="Patel B.K."/>
        </authorList>
    </citation>
    <scope>NUCLEOTIDE SEQUENCE [LARGE SCALE GENOMIC DNA]</scope>
    <source>
        <strain evidence="6 7">VF08</strain>
    </source>
</reference>
<feature type="binding site" evidence="4">
    <location>
        <position position="131"/>
    </location>
    <ligand>
        <name>substrate</name>
    </ligand>
</feature>
<feature type="binding site" evidence="4">
    <location>
        <begin position="224"/>
        <end position="226"/>
    </location>
    <ligand>
        <name>substrate</name>
    </ligand>
</feature>
<feature type="domain" description="Glycosyl hydrolase family 13 catalytic" evidence="5">
    <location>
        <begin position="67"/>
        <end position="476"/>
    </location>
</feature>
<name>A0A0R3K3J2_CALMK</name>
<evidence type="ECO:0000259" key="5">
    <source>
        <dbReference type="SMART" id="SM00642"/>
    </source>
</evidence>
<dbReference type="GO" id="GO:0004645">
    <property type="term" value="F:1,4-alpha-oligoglucan phosphorylase activity"/>
    <property type="evidence" value="ECO:0007669"/>
    <property type="project" value="UniProtKB-UniRule"/>
</dbReference>
<evidence type="ECO:0000256" key="1">
    <source>
        <dbReference type="ARBA" id="ARBA00022676"/>
    </source>
</evidence>
<dbReference type="EMBL" id="LKHP01000002">
    <property type="protein sequence ID" value="KRQ87621.1"/>
    <property type="molecule type" value="Genomic_DNA"/>
</dbReference>
<dbReference type="InterPro" id="IPR016377">
    <property type="entry name" value="Sucrose_GGa_phosphorylase-rel"/>
</dbReference>
<evidence type="ECO:0000313" key="7">
    <source>
        <dbReference type="Proteomes" id="UP000052015"/>
    </source>
</evidence>
<dbReference type="Gene3D" id="3.20.20.80">
    <property type="entry name" value="Glycosidases"/>
    <property type="match status" value="1"/>
</dbReference>
<proteinExistence type="inferred from homology"/>
<dbReference type="PANTHER" id="PTHR10357">
    <property type="entry name" value="ALPHA-AMYLASE FAMILY MEMBER"/>
    <property type="match status" value="1"/>
</dbReference>
<dbReference type="GO" id="GO:0005975">
    <property type="term" value="P:carbohydrate metabolic process"/>
    <property type="evidence" value="ECO:0007669"/>
    <property type="project" value="InterPro"/>
</dbReference>
<comment type="catalytic activity">
    <reaction evidence="3">
        <text>sucrose 6(F)-phosphate + phosphate = beta-D-fructose 6-phosphate + alpha-D-glucose 1-phosphate</text>
        <dbReference type="Rhea" id="RHEA:38863"/>
        <dbReference type="ChEBI" id="CHEBI:43474"/>
        <dbReference type="ChEBI" id="CHEBI:57634"/>
        <dbReference type="ChEBI" id="CHEBI:57723"/>
        <dbReference type="ChEBI" id="CHEBI:58601"/>
        <dbReference type="EC" id="2.4.1.329"/>
    </reaction>
</comment>
<gene>
    <name evidence="6" type="ORF">ABG79_00422</name>
</gene>
<dbReference type="PANTHER" id="PTHR10357:SF214">
    <property type="entry name" value="GLUCOSYLGLYCERATE PHOSPHORYLASE"/>
    <property type="match status" value="1"/>
</dbReference>
<dbReference type="SUPFAM" id="SSF51445">
    <property type="entry name" value="(Trans)glycosidases"/>
    <property type="match status" value="1"/>
</dbReference>
<protein>
    <recommendedName>
        <fullName evidence="3">Sucrose 6(F)-phosphate phosphorylase</fullName>
        <ecNumber evidence="3">2.4.1.329</ecNumber>
    </recommendedName>
</protein>
<dbReference type="PATRIC" id="fig|908809.3.peg.427"/>
<dbReference type="CDD" id="cd11356">
    <property type="entry name" value="AmyAc_Sucrose_phosphorylase-like_1"/>
    <property type="match status" value="1"/>
</dbReference>
<dbReference type="OrthoDB" id="9805159at2"/>
<dbReference type="EC" id="2.4.1.329" evidence="3"/>
<dbReference type="Pfam" id="PF00128">
    <property type="entry name" value="Alpha-amylase"/>
    <property type="match status" value="1"/>
</dbReference>
<evidence type="ECO:0000256" key="3">
    <source>
        <dbReference type="PIRNR" id="PIRNR003059"/>
    </source>
</evidence>
<keyword evidence="7" id="KW-1185">Reference proteome</keyword>
<dbReference type="STRING" id="908809.ABG79_00422"/>
<dbReference type="InterPro" id="IPR017853">
    <property type="entry name" value="GH"/>
</dbReference>
<feature type="binding site" evidence="4">
    <location>
        <position position="440"/>
    </location>
    <ligand>
        <name>substrate</name>
    </ligand>
</feature>
<keyword evidence="1 3" id="KW-0328">Glycosyltransferase</keyword>
<comment type="caution">
    <text evidence="6">The sequence shown here is derived from an EMBL/GenBank/DDBJ whole genome shotgun (WGS) entry which is preliminary data.</text>
</comment>
<sequence length="567" mass="65811">MTDKIKEKLMLLYPDSDIDKIYSRIIELITDFKGNKKRIKDFSEEDVILITYGDQFRGNEQKPLKNLKMFCDEYLKGAVNTIHILPFYPYSSDDGFSVIDYEKVDDNLGSWEDIESFSQEYKLMFDFVCNHISSKSMWFQEYLKGNPIYKDYFIEVDKETDLSQVVRPRALPLLTEFDTVYGKKYIWTTFSDDQIDLNYKNPDVLINMIKILLFYIERGADLIRLDAIGYLWKEIGTRCIHLEQTHAVVQLFRDILDKVAPEVKIITETNVPHEENISYFGDGHNEAQLVYQFPLPPLILYTFINENSKVFTNWAKTIKPVSDETTYFNFLASHDGIGLNPLRGIVDEDEINKLVFTTIKRGGLVSYKNNSDGGQSPYELNISYFNALSDASEDVDIKIKKFLNAYSIILAMQGIPGIYVHSILGSKNYCEGVIQTGQNRSINREKFYLEKIVEDLNNDYIRNRIYNGFIKLLNIRKKSKAFSPKSEQKILDISSDVIAIIRSLDKQKVFSINNITSKEVKLILDIEEIGATKKEFESLSDKVDIITNDKYIMLNLKPYEFVWLAYE</sequence>
<evidence type="ECO:0000256" key="2">
    <source>
        <dbReference type="ARBA" id="ARBA00022679"/>
    </source>
</evidence>
<dbReference type="InterPro" id="IPR006047">
    <property type="entry name" value="GH13_cat_dom"/>
</dbReference>
<organism evidence="6 7">
    <name type="scientific">Caloramator mitchellensis</name>
    <dbReference type="NCBI Taxonomy" id="908809"/>
    <lineage>
        <taxon>Bacteria</taxon>
        <taxon>Bacillati</taxon>
        <taxon>Bacillota</taxon>
        <taxon>Clostridia</taxon>
        <taxon>Eubacteriales</taxon>
        <taxon>Clostridiaceae</taxon>
        <taxon>Caloramator</taxon>
    </lineage>
</organism>
<keyword evidence="2 3" id="KW-0808">Transferase</keyword>
<feature type="binding site" evidence="4">
    <location>
        <position position="93"/>
    </location>
    <ligand>
        <name>substrate</name>
    </ligand>
</feature>
<accession>A0A0R3K3J2</accession>
<dbReference type="InterPro" id="IPR033746">
    <property type="entry name" value="GGa_phosphorylase"/>
</dbReference>
<feature type="binding site" evidence="4">
    <location>
        <begin position="334"/>
        <end position="335"/>
    </location>
    <ligand>
        <name>substrate</name>
    </ligand>
</feature>
<evidence type="ECO:0000313" key="6">
    <source>
        <dbReference type="EMBL" id="KRQ87621.1"/>
    </source>
</evidence>
<dbReference type="Gene3D" id="3.90.400.10">
    <property type="entry name" value="Oligo-1,6-glucosidase, Domain 2"/>
    <property type="match status" value="1"/>
</dbReference>
<dbReference type="PIRSF" id="PIRSF003059">
    <property type="entry name" value="Sucrose_phosphorylase"/>
    <property type="match status" value="1"/>
</dbReference>
<dbReference type="InterPro" id="IPR045857">
    <property type="entry name" value="O16G_dom_2"/>
</dbReference>
<dbReference type="Proteomes" id="UP000052015">
    <property type="component" value="Unassembled WGS sequence"/>
</dbReference>
<comment type="similarity">
    <text evidence="3">Belongs to the glycosyl hydrolase 13 family. Sucrose phosphorylase subfamily.</text>
</comment>
<dbReference type="SMART" id="SM00642">
    <property type="entry name" value="Aamy"/>
    <property type="match status" value="1"/>
</dbReference>
<dbReference type="AlphaFoldDB" id="A0A0R3K3J2"/>